<name>A0AAV2E9L9_9ROSI</name>
<reference evidence="1 2" key="1">
    <citation type="submission" date="2024-04" db="EMBL/GenBank/DDBJ databases">
        <authorList>
            <person name="Fracassetti M."/>
        </authorList>
    </citation>
    <scope>NUCLEOTIDE SEQUENCE [LARGE SCALE GENOMIC DNA]</scope>
</reference>
<dbReference type="Proteomes" id="UP001497516">
    <property type="component" value="Chromosome 4"/>
</dbReference>
<proteinExistence type="predicted"/>
<protein>
    <submittedName>
        <fullName evidence="1">Uncharacterized protein</fullName>
    </submittedName>
</protein>
<evidence type="ECO:0000313" key="1">
    <source>
        <dbReference type="EMBL" id="CAL1382656.1"/>
    </source>
</evidence>
<keyword evidence="2" id="KW-1185">Reference proteome</keyword>
<organism evidence="1 2">
    <name type="scientific">Linum trigynum</name>
    <dbReference type="NCBI Taxonomy" id="586398"/>
    <lineage>
        <taxon>Eukaryota</taxon>
        <taxon>Viridiplantae</taxon>
        <taxon>Streptophyta</taxon>
        <taxon>Embryophyta</taxon>
        <taxon>Tracheophyta</taxon>
        <taxon>Spermatophyta</taxon>
        <taxon>Magnoliopsida</taxon>
        <taxon>eudicotyledons</taxon>
        <taxon>Gunneridae</taxon>
        <taxon>Pentapetalae</taxon>
        <taxon>rosids</taxon>
        <taxon>fabids</taxon>
        <taxon>Malpighiales</taxon>
        <taxon>Linaceae</taxon>
        <taxon>Linum</taxon>
    </lineage>
</organism>
<dbReference type="EMBL" id="OZ034817">
    <property type="protein sequence ID" value="CAL1382656.1"/>
    <property type="molecule type" value="Genomic_DNA"/>
</dbReference>
<accession>A0AAV2E9L9</accession>
<dbReference type="AlphaFoldDB" id="A0AAV2E9L9"/>
<sequence length="76" mass="8348">MVINSYVFHPEMEDWVGVEISGAKVVSEEDRCNGGTHVKLRQKRAMPSQFSCGNRNGFVLCLGGATSYGFMFLGCP</sequence>
<gene>
    <name evidence="1" type="ORF">LTRI10_LOCUS23971</name>
</gene>
<evidence type="ECO:0000313" key="2">
    <source>
        <dbReference type="Proteomes" id="UP001497516"/>
    </source>
</evidence>